<dbReference type="Gene3D" id="2.80.10.50">
    <property type="match status" value="1"/>
</dbReference>
<dbReference type="KEGG" id="dzi:111280670"/>
<accession>A0A6P5X614</accession>
<gene>
    <name evidence="3" type="primary">LOC111280670</name>
</gene>
<feature type="domain" description="Agglutinin" evidence="1">
    <location>
        <begin position="4"/>
        <end position="104"/>
    </location>
</feature>
<protein>
    <submittedName>
        <fullName evidence="3">Uncharacterized protein LOC111280670</fullName>
    </submittedName>
</protein>
<dbReference type="Pfam" id="PF07468">
    <property type="entry name" value="Agglutinin"/>
    <property type="match status" value="1"/>
</dbReference>
<dbReference type="PANTHER" id="PTHR39244:SF5">
    <property type="entry name" value="NATTERIN-3-LIKE"/>
    <property type="match status" value="1"/>
</dbReference>
<name>A0A6P5X614_DURZI</name>
<dbReference type="AlphaFoldDB" id="A0A6P5X614"/>
<dbReference type="PANTHER" id="PTHR39244">
    <property type="entry name" value="NATTERIN-4"/>
    <property type="match status" value="1"/>
</dbReference>
<dbReference type="InterPro" id="IPR008998">
    <property type="entry name" value="Agglutinin"/>
</dbReference>
<dbReference type="GeneID" id="111280670"/>
<dbReference type="Proteomes" id="UP000515121">
    <property type="component" value="Unplaced"/>
</dbReference>
<evidence type="ECO:0000259" key="1">
    <source>
        <dbReference type="Pfam" id="PF07468"/>
    </source>
</evidence>
<evidence type="ECO:0000313" key="3">
    <source>
        <dbReference type="RefSeq" id="XP_022723819.1"/>
    </source>
</evidence>
<dbReference type="OrthoDB" id="946819at2759"/>
<dbReference type="RefSeq" id="XP_022723819.1">
    <property type="nucleotide sequence ID" value="XM_022868084.1"/>
</dbReference>
<dbReference type="InterPro" id="IPR036242">
    <property type="entry name" value="Agglutinin_dom_sf"/>
</dbReference>
<sequence length="149" mass="16989">MALALPSFIVLRSDEKNEYLGFIHENGKSDGYLEFFETQAVSPYAKFEGEIVARTGKDHLVHTRSCQNNKYWVRTKNLSTHETPREGYWIAATANKPDEDQFKESSPGDRCVLANYKVFNGNSSDIFTIIDWESLLILPKYVAFRGNDG</sequence>
<dbReference type="InterPro" id="IPR053237">
    <property type="entry name" value="Natterin_C"/>
</dbReference>
<proteinExistence type="predicted"/>
<keyword evidence="2" id="KW-1185">Reference proteome</keyword>
<dbReference type="SUPFAM" id="SSF50382">
    <property type="entry name" value="Agglutinin"/>
    <property type="match status" value="1"/>
</dbReference>
<organism evidence="2 3">
    <name type="scientific">Durio zibethinus</name>
    <name type="common">Durian</name>
    <dbReference type="NCBI Taxonomy" id="66656"/>
    <lineage>
        <taxon>Eukaryota</taxon>
        <taxon>Viridiplantae</taxon>
        <taxon>Streptophyta</taxon>
        <taxon>Embryophyta</taxon>
        <taxon>Tracheophyta</taxon>
        <taxon>Spermatophyta</taxon>
        <taxon>Magnoliopsida</taxon>
        <taxon>eudicotyledons</taxon>
        <taxon>Gunneridae</taxon>
        <taxon>Pentapetalae</taxon>
        <taxon>rosids</taxon>
        <taxon>malvids</taxon>
        <taxon>Malvales</taxon>
        <taxon>Malvaceae</taxon>
        <taxon>Helicteroideae</taxon>
        <taxon>Durio</taxon>
    </lineage>
</organism>
<evidence type="ECO:0000313" key="2">
    <source>
        <dbReference type="Proteomes" id="UP000515121"/>
    </source>
</evidence>
<reference evidence="3" key="1">
    <citation type="submission" date="2025-08" db="UniProtKB">
        <authorList>
            <consortium name="RefSeq"/>
        </authorList>
    </citation>
    <scope>IDENTIFICATION</scope>
    <source>
        <tissue evidence="3">Fruit stalk</tissue>
    </source>
</reference>